<dbReference type="AlphaFoldDB" id="A0ABD2VZI3"/>
<name>A0ABD2VZI3_9HYME</name>
<reference evidence="1 2" key="1">
    <citation type="journal article" date="2024" name="bioRxiv">
        <title>A reference genome for Trichogramma kaykai: A tiny desert-dwelling parasitoid wasp with competing sex-ratio distorters.</title>
        <authorList>
            <person name="Culotta J."/>
            <person name="Lindsey A.R."/>
        </authorList>
    </citation>
    <scope>NUCLEOTIDE SEQUENCE [LARGE SCALE GENOMIC DNA]</scope>
    <source>
        <strain evidence="1 2">KSX58</strain>
    </source>
</reference>
<gene>
    <name evidence="1" type="ORF">TKK_018545</name>
</gene>
<sequence length="87" mass="9534">MIKVYRFSHFPSSILAQRATPAQLRVAEGVLEQKGSSVKSLGSRQKIPSTKRNSTLHYSLGESFYHNRTFATANDGGCAVTKAMGKM</sequence>
<keyword evidence="2" id="KW-1185">Reference proteome</keyword>
<protein>
    <submittedName>
        <fullName evidence="1">Uncharacterized protein</fullName>
    </submittedName>
</protein>
<proteinExistence type="predicted"/>
<evidence type="ECO:0000313" key="1">
    <source>
        <dbReference type="EMBL" id="KAL3386042.1"/>
    </source>
</evidence>
<accession>A0ABD2VZI3</accession>
<dbReference type="Proteomes" id="UP001627154">
    <property type="component" value="Unassembled WGS sequence"/>
</dbReference>
<evidence type="ECO:0000313" key="2">
    <source>
        <dbReference type="Proteomes" id="UP001627154"/>
    </source>
</evidence>
<comment type="caution">
    <text evidence="1">The sequence shown here is derived from an EMBL/GenBank/DDBJ whole genome shotgun (WGS) entry which is preliminary data.</text>
</comment>
<organism evidence="1 2">
    <name type="scientific">Trichogramma kaykai</name>
    <dbReference type="NCBI Taxonomy" id="54128"/>
    <lineage>
        <taxon>Eukaryota</taxon>
        <taxon>Metazoa</taxon>
        <taxon>Ecdysozoa</taxon>
        <taxon>Arthropoda</taxon>
        <taxon>Hexapoda</taxon>
        <taxon>Insecta</taxon>
        <taxon>Pterygota</taxon>
        <taxon>Neoptera</taxon>
        <taxon>Endopterygota</taxon>
        <taxon>Hymenoptera</taxon>
        <taxon>Apocrita</taxon>
        <taxon>Proctotrupomorpha</taxon>
        <taxon>Chalcidoidea</taxon>
        <taxon>Trichogrammatidae</taxon>
        <taxon>Trichogramma</taxon>
    </lineage>
</organism>
<dbReference type="EMBL" id="JBJJXI010000149">
    <property type="protein sequence ID" value="KAL3386042.1"/>
    <property type="molecule type" value="Genomic_DNA"/>
</dbReference>